<dbReference type="HOGENOM" id="CLU_2250498_0_0_1"/>
<dbReference type="RefSeq" id="XP_009551994.1">
    <property type="nucleotide sequence ID" value="XM_009553699.1"/>
</dbReference>
<proteinExistence type="predicted"/>
<evidence type="ECO:0000313" key="3">
    <source>
        <dbReference type="Proteomes" id="UP000030671"/>
    </source>
</evidence>
<dbReference type="KEGG" id="hir:HETIRDRAFT_412124"/>
<feature type="compositionally biased region" description="Polar residues" evidence="1">
    <location>
        <begin position="18"/>
        <end position="31"/>
    </location>
</feature>
<evidence type="ECO:0000313" key="2">
    <source>
        <dbReference type="EMBL" id="ETW75733.1"/>
    </source>
</evidence>
<evidence type="ECO:0000256" key="1">
    <source>
        <dbReference type="SAM" id="MobiDB-lite"/>
    </source>
</evidence>
<dbReference type="AlphaFoldDB" id="W4JQC0"/>
<dbReference type="EMBL" id="KI925465">
    <property type="protein sequence ID" value="ETW75733.1"/>
    <property type="molecule type" value="Genomic_DNA"/>
</dbReference>
<accession>W4JQC0</accession>
<sequence>MYGSREARDAYSDPFNASHIQAQPTTTSYPQEPSALTFPPNMYPLTFPPNMYHPTNTVGGPLPYYSQRDSIPFEPPNDSHSVATMSLYHPKPNALPPYFPYDLN</sequence>
<organism evidence="2 3">
    <name type="scientific">Heterobasidion irregulare (strain TC 32-1)</name>
    <dbReference type="NCBI Taxonomy" id="747525"/>
    <lineage>
        <taxon>Eukaryota</taxon>
        <taxon>Fungi</taxon>
        <taxon>Dikarya</taxon>
        <taxon>Basidiomycota</taxon>
        <taxon>Agaricomycotina</taxon>
        <taxon>Agaricomycetes</taxon>
        <taxon>Russulales</taxon>
        <taxon>Bondarzewiaceae</taxon>
        <taxon>Heterobasidion</taxon>
        <taxon>Heterobasidion annosum species complex</taxon>
    </lineage>
</organism>
<dbReference type="Proteomes" id="UP000030671">
    <property type="component" value="Unassembled WGS sequence"/>
</dbReference>
<dbReference type="InParanoid" id="W4JQC0"/>
<gene>
    <name evidence="2" type="ORF">HETIRDRAFT_412124</name>
</gene>
<keyword evidence="3" id="KW-1185">Reference proteome</keyword>
<name>W4JQC0_HETIT</name>
<protein>
    <submittedName>
        <fullName evidence="2">Uncharacterized protein</fullName>
    </submittedName>
</protein>
<reference evidence="2 3" key="1">
    <citation type="journal article" date="2012" name="New Phytol.">
        <title>Insight into trade-off between wood decay and parasitism from the genome of a fungal forest pathogen.</title>
        <authorList>
            <person name="Olson A."/>
            <person name="Aerts A."/>
            <person name="Asiegbu F."/>
            <person name="Belbahri L."/>
            <person name="Bouzid O."/>
            <person name="Broberg A."/>
            <person name="Canback B."/>
            <person name="Coutinho P.M."/>
            <person name="Cullen D."/>
            <person name="Dalman K."/>
            <person name="Deflorio G."/>
            <person name="van Diepen L.T."/>
            <person name="Dunand C."/>
            <person name="Duplessis S."/>
            <person name="Durling M."/>
            <person name="Gonthier P."/>
            <person name="Grimwood J."/>
            <person name="Fossdal C.G."/>
            <person name="Hansson D."/>
            <person name="Henrissat B."/>
            <person name="Hietala A."/>
            <person name="Himmelstrand K."/>
            <person name="Hoffmeister D."/>
            <person name="Hogberg N."/>
            <person name="James T.Y."/>
            <person name="Karlsson M."/>
            <person name="Kohler A."/>
            <person name="Kues U."/>
            <person name="Lee Y.H."/>
            <person name="Lin Y.C."/>
            <person name="Lind M."/>
            <person name="Lindquist E."/>
            <person name="Lombard V."/>
            <person name="Lucas S."/>
            <person name="Lunden K."/>
            <person name="Morin E."/>
            <person name="Murat C."/>
            <person name="Park J."/>
            <person name="Raffaello T."/>
            <person name="Rouze P."/>
            <person name="Salamov A."/>
            <person name="Schmutz J."/>
            <person name="Solheim H."/>
            <person name="Stahlberg J."/>
            <person name="Velez H."/>
            <person name="de Vries R.P."/>
            <person name="Wiebenga A."/>
            <person name="Woodward S."/>
            <person name="Yakovlev I."/>
            <person name="Garbelotto M."/>
            <person name="Martin F."/>
            <person name="Grigoriev I.V."/>
            <person name="Stenlid J."/>
        </authorList>
    </citation>
    <scope>NUCLEOTIDE SEQUENCE [LARGE SCALE GENOMIC DNA]</scope>
    <source>
        <strain evidence="2 3">TC 32-1</strain>
    </source>
</reference>
<feature type="compositionally biased region" description="Basic and acidic residues" evidence="1">
    <location>
        <begin position="1"/>
        <end position="11"/>
    </location>
</feature>
<dbReference type="GeneID" id="20673000"/>
<feature type="region of interest" description="Disordered" evidence="1">
    <location>
        <begin position="1"/>
        <end position="34"/>
    </location>
</feature>